<dbReference type="InterPro" id="IPR039144">
    <property type="entry name" value="Aveugle-like_SAM_dom"/>
</dbReference>
<dbReference type="SUPFAM" id="SSF47769">
    <property type="entry name" value="SAM/Pointed domain"/>
    <property type="match status" value="1"/>
</dbReference>
<feature type="region of interest" description="Disordered" evidence="1">
    <location>
        <begin position="1"/>
        <end position="38"/>
    </location>
</feature>
<feature type="compositionally biased region" description="Polar residues" evidence="1">
    <location>
        <begin position="139"/>
        <end position="152"/>
    </location>
</feature>
<sequence>MDVTDSTHQNISDGKNKPERNETPTNIEEKPKDTSNVKKNKRKPLYLWSTADVNKWLRKHCSCYCDMYENMFLDHEVTGRTLIRMNEIKLEKMGIKDSNHRRELMQQILQQRLKHERTELKNADMRGTLMLTFHQNGSCNSDTDTSSGQQAQAKKPMSSLIAW</sequence>
<feature type="region of interest" description="Disordered" evidence="1">
    <location>
        <begin position="139"/>
        <end position="163"/>
    </location>
</feature>
<evidence type="ECO:0000313" key="3">
    <source>
        <dbReference type="EMBL" id="CAE1257236.1"/>
    </source>
</evidence>
<dbReference type="PROSITE" id="PS50105">
    <property type="entry name" value="SAM_DOMAIN"/>
    <property type="match status" value="1"/>
</dbReference>
<protein>
    <recommendedName>
        <fullName evidence="2">SAM domain-containing protein</fullName>
    </recommendedName>
</protein>
<name>A0A812C5V6_ACAPH</name>
<dbReference type="SMART" id="SM00454">
    <property type="entry name" value="SAM"/>
    <property type="match status" value="1"/>
</dbReference>
<evidence type="ECO:0000313" key="4">
    <source>
        <dbReference type="Proteomes" id="UP000597762"/>
    </source>
</evidence>
<keyword evidence="4" id="KW-1185">Reference proteome</keyword>
<dbReference type="InterPro" id="IPR001660">
    <property type="entry name" value="SAM"/>
</dbReference>
<dbReference type="GO" id="GO:0009898">
    <property type="term" value="C:cytoplasmic side of plasma membrane"/>
    <property type="evidence" value="ECO:0007669"/>
    <property type="project" value="TreeGrafter"/>
</dbReference>
<dbReference type="GO" id="GO:0007169">
    <property type="term" value="P:cell surface receptor protein tyrosine kinase signaling pathway"/>
    <property type="evidence" value="ECO:0007669"/>
    <property type="project" value="TreeGrafter"/>
</dbReference>
<feature type="compositionally biased region" description="Polar residues" evidence="1">
    <location>
        <begin position="1"/>
        <end position="13"/>
    </location>
</feature>
<evidence type="ECO:0000259" key="2">
    <source>
        <dbReference type="PROSITE" id="PS50105"/>
    </source>
</evidence>
<dbReference type="PANTHER" id="PTHR20843">
    <property type="entry name" value="STERILE ALPHA MOTIF DOMAIN CONTAINING PROTEIN 10"/>
    <property type="match status" value="1"/>
</dbReference>
<dbReference type="OrthoDB" id="434324at2759"/>
<organism evidence="3 4">
    <name type="scientific">Acanthosepion pharaonis</name>
    <name type="common">Pharaoh cuttlefish</name>
    <name type="synonym">Sepia pharaonis</name>
    <dbReference type="NCBI Taxonomy" id="158019"/>
    <lineage>
        <taxon>Eukaryota</taxon>
        <taxon>Metazoa</taxon>
        <taxon>Spiralia</taxon>
        <taxon>Lophotrochozoa</taxon>
        <taxon>Mollusca</taxon>
        <taxon>Cephalopoda</taxon>
        <taxon>Coleoidea</taxon>
        <taxon>Decapodiformes</taxon>
        <taxon>Sepiida</taxon>
        <taxon>Sepiina</taxon>
        <taxon>Sepiidae</taxon>
        <taxon>Acanthosepion</taxon>
    </lineage>
</organism>
<dbReference type="InterPro" id="IPR052268">
    <property type="entry name" value="SAM_domain-containing_protein"/>
</dbReference>
<dbReference type="Pfam" id="PF07647">
    <property type="entry name" value="SAM_2"/>
    <property type="match status" value="1"/>
</dbReference>
<dbReference type="Gene3D" id="1.10.150.50">
    <property type="entry name" value="Transcription Factor, Ets-1"/>
    <property type="match status" value="1"/>
</dbReference>
<evidence type="ECO:0000256" key="1">
    <source>
        <dbReference type="SAM" id="MobiDB-lite"/>
    </source>
</evidence>
<dbReference type="EMBL" id="CAHIKZ030001236">
    <property type="protein sequence ID" value="CAE1257236.1"/>
    <property type="molecule type" value="Genomic_DNA"/>
</dbReference>
<comment type="caution">
    <text evidence="3">The sequence shown here is derived from an EMBL/GenBank/DDBJ whole genome shotgun (WGS) entry which is preliminary data.</text>
</comment>
<accession>A0A812C5V6</accession>
<dbReference type="InterPro" id="IPR013761">
    <property type="entry name" value="SAM/pointed_sf"/>
</dbReference>
<dbReference type="PANTHER" id="PTHR20843:SF0">
    <property type="entry name" value="PROTEIN AVEUGLE"/>
    <property type="match status" value="1"/>
</dbReference>
<feature type="domain" description="SAM" evidence="2">
    <location>
        <begin position="48"/>
        <end position="114"/>
    </location>
</feature>
<reference evidence="3" key="1">
    <citation type="submission" date="2021-01" db="EMBL/GenBank/DDBJ databases">
        <authorList>
            <person name="Li R."/>
            <person name="Bekaert M."/>
        </authorList>
    </citation>
    <scope>NUCLEOTIDE SEQUENCE</scope>
    <source>
        <strain evidence="3">Farmed</strain>
    </source>
</reference>
<dbReference type="Proteomes" id="UP000597762">
    <property type="component" value="Unassembled WGS sequence"/>
</dbReference>
<dbReference type="AlphaFoldDB" id="A0A812C5V6"/>
<dbReference type="CDD" id="cd09510">
    <property type="entry name" value="SAM_aveugle-like"/>
    <property type="match status" value="1"/>
</dbReference>
<proteinExistence type="predicted"/>
<gene>
    <name evidence="3" type="ORF">SPHA_30679</name>
</gene>
<feature type="compositionally biased region" description="Basic and acidic residues" evidence="1">
    <location>
        <begin position="14"/>
        <end position="36"/>
    </location>
</feature>